<accession>A0A1B0BT56</accession>
<proteinExistence type="predicted"/>
<dbReference type="GO" id="GO:0000981">
    <property type="term" value="F:DNA-binding transcription factor activity, RNA polymerase II-specific"/>
    <property type="evidence" value="ECO:0007669"/>
    <property type="project" value="TreeGrafter"/>
</dbReference>
<reference evidence="4" key="2">
    <citation type="submission" date="2020-05" db="UniProtKB">
        <authorList>
            <consortium name="EnsemblMetazoa"/>
        </authorList>
    </citation>
    <scope>IDENTIFICATION</scope>
    <source>
        <strain evidence="4">IAEA</strain>
    </source>
</reference>
<organism evidence="4 5">
    <name type="scientific">Glossina palpalis gambiensis</name>
    <dbReference type="NCBI Taxonomy" id="67801"/>
    <lineage>
        <taxon>Eukaryota</taxon>
        <taxon>Metazoa</taxon>
        <taxon>Ecdysozoa</taxon>
        <taxon>Arthropoda</taxon>
        <taxon>Hexapoda</taxon>
        <taxon>Insecta</taxon>
        <taxon>Pterygota</taxon>
        <taxon>Neoptera</taxon>
        <taxon>Endopterygota</taxon>
        <taxon>Diptera</taxon>
        <taxon>Brachycera</taxon>
        <taxon>Muscomorpha</taxon>
        <taxon>Hippoboscoidea</taxon>
        <taxon>Glossinidae</taxon>
        <taxon>Glossina</taxon>
    </lineage>
</organism>
<dbReference type="InterPro" id="IPR039779">
    <property type="entry name" value="RFX-like"/>
</dbReference>
<feature type="compositionally biased region" description="Low complexity" evidence="2">
    <location>
        <begin position="915"/>
        <end position="924"/>
    </location>
</feature>
<dbReference type="PROSITE" id="PS51526">
    <property type="entry name" value="RFX_DBD"/>
    <property type="match status" value="1"/>
</dbReference>
<feature type="compositionally biased region" description="Polar residues" evidence="2">
    <location>
        <begin position="471"/>
        <end position="483"/>
    </location>
</feature>
<name>A0A1B0BT56_9MUSC</name>
<feature type="domain" description="RFX-type winged-helix" evidence="3">
    <location>
        <begin position="332"/>
        <end position="407"/>
    </location>
</feature>
<dbReference type="InterPro" id="IPR003150">
    <property type="entry name" value="DNA-bd_RFX"/>
</dbReference>
<dbReference type="SUPFAM" id="SSF46785">
    <property type="entry name" value="Winged helix' DNA-binding domain"/>
    <property type="match status" value="1"/>
</dbReference>
<feature type="region of interest" description="Disordered" evidence="2">
    <location>
        <begin position="894"/>
        <end position="924"/>
    </location>
</feature>
<feature type="compositionally biased region" description="Basic residues" evidence="2">
    <location>
        <begin position="514"/>
        <end position="524"/>
    </location>
</feature>
<dbReference type="EnsemblMetazoa" id="GPPI039742-RA">
    <property type="protein sequence ID" value="GPPI039742-PA"/>
    <property type="gene ID" value="GPPI039742"/>
</dbReference>
<feature type="compositionally biased region" description="Basic and acidic residues" evidence="2">
    <location>
        <begin position="498"/>
        <end position="508"/>
    </location>
</feature>
<dbReference type="FunFam" id="1.10.10.10:FF:000422">
    <property type="entry name" value="DNA-binding protein RFX7"/>
    <property type="match status" value="1"/>
</dbReference>
<dbReference type="GO" id="GO:0000978">
    <property type="term" value="F:RNA polymerase II cis-regulatory region sequence-specific DNA binding"/>
    <property type="evidence" value="ECO:0007669"/>
    <property type="project" value="TreeGrafter"/>
</dbReference>
<feature type="compositionally biased region" description="Low complexity" evidence="2">
    <location>
        <begin position="1032"/>
        <end position="1046"/>
    </location>
</feature>
<dbReference type="Pfam" id="PF02257">
    <property type="entry name" value="RFX_DNA_binding"/>
    <property type="match status" value="1"/>
</dbReference>
<dbReference type="VEuPathDB" id="VectorBase:GPPI039742"/>
<dbReference type="STRING" id="67801.A0A1B0BT56"/>
<reference evidence="5" key="1">
    <citation type="submission" date="2015-01" db="EMBL/GenBank/DDBJ databases">
        <authorList>
            <person name="Aksoy S."/>
            <person name="Warren W."/>
            <person name="Wilson R.K."/>
        </authorList>
    </citation>
    <scope>NUCLEOTIDE SEQUENCE [LARGE SCALE GENOMIC DNA]</scope>
    <source>
        <strain evidence="5">IAEA</strain>
    </source>
</reference>
<dbReference type="EMBL" id="JXJN01020019">
    <property type="status" value="NOT_ANNOTATED_CDS"/>
    <property type="molecule type" value="Genomic_DNA"/>
</dbReference>
<evidence type="ECO:0000259" key="3">
    <source>
        <dbReference type="PROSITE" id="PS51526"/>
    </source>
</evidence>
<protein>
    <recommendedName>
        <fullName evidence="3">RFX-type winged-helix domain-containing protein</fullName>
    </recommendedName>
</protein>
<feature type="region of interest" description="Disordered" evidence="2">
    <location>
        <begin position="1404"/>
        <end position="1429"/>
    </location>
</feature>
<feature type="compositionally biased region" description="Basic residues" evidence="2">
    <location>
        <begin position="1021"/>
        <end position="1031"/>
    </location>
</feature>
<evidence type="ECO:0000313" key="4">
    <source>
        <dbReference type="EnsemblMetazoa" id="GPPI039742-PA"/>
    </source>
</evidence>
<dbReference type="PANTHER" id="PTHR12619">
    <property type="entry name" value="RFX TRANSCRIPTION FACTOR FAMILY"/>
    <property type="match status" value="1"/>
</dbReference>
<dbReference type="PANTHER" id="PTHR12619:SF21">
    <property type="entry name" value="RFX-TYPE WINGED-HELIX DOMAIN-CONTAINING PROTEIN"/>
    <property type="match status" value="1"/>
</dbReference>
<dbReference type="Gene3D" id="6.10.140.1290">
    <property type="match status" value="1"/>
</dbReference>
<dbReference type="InterPro" id="IPR036390">
    <property type="entry name" value="WH_DNA-bd_sf"/>
</dbReference>
<evidence type="ECO:0000256" key="1">
    <source>
        <dbReference type="ARBA" id="ARBA00023125"/>
    </source>
</evidence>
<evidence type="ECO:0000256" key="2">
    <source>
        <dbReference type="SAM" id="MobiDB-lite"/>
    </source>
</evidence>
<feature type="region of interest" description="Disordered" evidence="2">
    <location>
        <begin position="181"/>
        <end position="216"/>
    </location>
</feature>
<feature type="region of interest" description="Disordered" evidence="2">
    <location>
        <begin position="550"/>
        <end position="574"/>
    </location>
</feature>
<keyword evidence="5" id="KW-1185">Reference proteome</keyword>
<keyword evidence="1" id="KW-0238">DNA-binding</keyword>
<dbReference type="Gene3D" id="1.10.10.10">
    <property type="entry name" value="Winged helix-like DNA-binding domain superfamily/Winged helix DNA-binding domain"/>
    <property type="match status" value="1"/>
</dbReference>
<sequence>MTDKNGQGGQWLKGTAAIAAQKQIQGGPSVYGSGVTLRSSQPASNAFYGGASVGSHSSDNLSYAARFQAPPLSHHSTASTPNAIPSSVTSNVPAPSGFVPPLFTPAATPTTSVLTTNPYAAASLTGQNSACTTSVYQQTTSQCLGPQSTHFGVEQLRHLNPQQQYELSKLMAVSFGNSQSSTVVDSHHPSATCNTSNVPHSNSNTISRQSQPGADQTVSGVISSQLAEHVINTITCGNSATKLATAPSHGRLMSLGVHVPDDDKLKRIQYVVETGVGDHAKQQITQILDRISALRPVEKLLLYLRLPGETPETDPLRQPQNPLGTRSEINHTINWVRTHLEQDPQVSIPKQDVYNDYIVYCERLDIKPLSTADFGKVMKQVFPGIRPRRLGTRGHSRYCYAAMRKTSKLPAPHLPTFNTTTTTMSNDADNASVDDTEDQDESWNIIKEWAENILNFKGNDLKDLANHIKGNTSASTAGSQSAYTGAVRGTNVTHKKYAQREPKEKRLLVDMGPLKKRRKKKRKGSSSSESSCNQSVGIDRAAHQQLPQEQLQLSPSNSFQSNQQSNLSPAMDDGQKSMKMIKIKQEVLDTPNYTPMMAHMPLKSLQDDNCTHPDDHSSLVHNQQQQQQQQQQILPMNLASENRGGLVIAPLSSAFEHVRPSASSVGVCAIKNLTPKIMELSSEDPIVSLAPANITIKEEVLVDDYNTANIFCKKVLKAQQTKGFYANSPKSSTSTSLPIITTSASTPPPVPASVIATTNNSLEQGVITAASNFCMGPPTLQMAPSISPSNQSLHEDTHNITQPKVLSRNLQQLRAKKFIMATTANASTCDAPDLSAVKGAELPESLGLPRERVISICNMDKHELDDYFLPVEEENSEDQETELLQYFQMGDAEEKLDKNSSSDAMRNNINNPTVTDSSSPLTTTQSTSTSITIAAAATTTATTTVVNKLTMQTVSHITIHPTSLISPVLMENGNKIIHTSLMKAVAKNPNAIDESKTVVASSLLTPSAVGFASASLTQLSQKHHHHHHHHQQQQQQQQQQKQQQQKIELPQQNEKHTIKRKINLNTSTTPDIAAARKNYSFLPISPNINSTSSSNTSGNNAGFFASPSMSRLLTKQQSLDCDSSDPMIGSGRRRRSYFNVTSASAPPSPSVLKQQKEQQFFGMQNSFLTDQWLGPGLPENAHVAYNGNSLETGNTAVPAGMLSDQNSLDLDLFGEATANTVPSTVNNVIYNNRNNVDAILNNSTAAMGGDGNDGFISLNEVTQRSQSVPLSQLQRSHSPSFNRSFHASTVNASTTYSACASLVQTPVPTDFGDSTTMLSENSCSQQSATIKLEEVAGVVASDSTAILDDVDVSEILSSPDFVTKFSSIAQSGTAITTCSSAGSSSGYSSAGHFNSSLSSYGGGGTSSTAASRSVPSTPLPHQNQQNTFSSGRRFGYAHSISKGSENRFGNATKGIGYNASIIGSSLLSRSACDISKSMPSTPITTTPSSSSFRYSPSEITRDFLINGNTIDDSITSSFNGVDNENLMGSDVVGVNAPLTSDSLLSVDNDLVNGSTKIVGCLNNAPDFTTAQTDANHLNITGGGVGESSSIMLSSDLLDNL</sequence>
<feature type="region of interest" description="Disordered" evidence="2">
    <location>
        <begin position="471"/>
        <end position="535"/>
    </location>
</feature>
<feature type="compositionally biased region" description="Low complexity" evidence="2">
    <location>
        <begin position="550"/>
        <end position="569"/>
    </location>
</feature>
<evidence type="ECO:0000313" key="5">
    <source>
        <dbReference type="Proteomes" id="UP000092460"/>
    </source>
</evidence>
<dbReference type="InterPro" id="IPR036388">
    <property type="entry name" value="WH-like_DNA-bd_sf"/>
</dbReference>
<feature type="compositionally biased region" description="Polar residues" evidence="2">
    <location>
        <begin position="1414"/>
        <end position="1429"/>
    </location>
</feature>
<feature type="region of interest" description="Disordered" evidence="2">
    <location>
        <begin position="1017"/>
        <end position="1065"/>
    </location>
</feature>
<feature type="compositionally biased region" description="Polar residues" evidence="2">
    <location>
        <begin position="901"/>
        <end position="914"/>
    </location>
</feature>
<dbReference type="Proteomes" id="UP000092460">
    <property type="component" value="Unassembled WGS sequence"/>
</dbReference>
<feature type="region of interest" description="Disordered" evidence="2">
    <location>
        <begin position="418"/>
        <end position="437"/>
    </location>
</feature>